<evidence type="ECO:0000313" key="9">
    <source>
        <dbReference type="Proteomes" id="UP000288024"/>
    </source>
</evidence>
<dbReference type="EMBL" id="RZTZ01000006">
    <property type="protein sequence ID" value="RVT60896.1"/>
    <property type="molecule type" value="Genomic_DNA"/>
</dbReference>
<name>A0A3S2X7X1_9BACI</name>
<dbReference type="GO" id="GO:0007155">
    <property type="term" value="P:cell adhesion"/>
    <property type="evidence" value="ECO:0007669"/>
    <property type="project" value="InterPro"/>
</dbReference>
<feature type="chain" id="PRO_5038852543" evidence="7">
    <location>
        <begin position="19"/>
        <end position="427"/>
    </location>
</feature>
<dbReference type="SUPFAM" id="SSF53807">
    <property type="entry name" value="Helical backbone' metal receptor"/>
    <property type="match status" value="1"/>
</dbReference>
<dbReference type="Pfam" id="PF01297">
    <property type="entry name" value="ZnuA"/>
    <property type="match status" value="1"/>
</dbReference>
<evidence type="ECO:0000256" key="4">
    <source>
        <dbReference type="RuleBase" id="RU003512"/>
    </source>
</evidence>
<dbReference type="InterPro" id="IPR006129">
    <property type="entry name" value="AdhesinB"/>
</dbReference>
<dbReference type="InterPro" id="IPR006127">
    <property type="entry name" value="ZnuA-like"/>
</dbReference>
<feature type="coiled-coil region" evidence="5">
    <location>
        <begin position="286"/>
        <end position="324"/>
    </location>
</feature>
<dbReference type="PRINTS" id="PR00691">
    <property type="entry name" value="ADHESINB"/>
</dbReference>
<comment type="caution">
    <text evidence="8">The sequence shown here is derived from an EMBL/GenBank/DDBJ whole genome shotgun (WGS) entry which is preliminary data.</text>
</comment>
<feature type="compositionally biased region" description="Basic and acidic residues" evidence="6">
    <location>
        <begin position="149"/>
        <end position="162"/>
    </location>
</feature>
<proteinExistence type="inferred from homology"/>
<evidence type="ECO:0000256" key="7">
    <source>
        <dbReference type="SAM" id="SignalP"/>
    </source>
</evidence>
<evidence type="ECO:0000256" key="5">
    <source>
        <dbReference type="SAM" id="Coils"/>
    </source>
</evidence>
<dbReference type="GO" id="GO:0030001">
    <property type="term" value="P:metal ion transport"/>
    <property type="evidence" value="ECO:0007669"/>
    <property type="project" value="InterPro"/>
</dbReference>
<evidence type="ECO:0000256" key="3">
    <source>
        <dbReference type="ARBA" id="ARBA00022729"/>
    </source>
</evidence>
<keyword evidence="3 7" id="KW-0732">Signal</keyword>
<evidence type="ECO:0000313" key="8">
    <source>
        <dbReference type="EMBL" id="RVT60896.1"/>
    </source>
</evidence>
<feature type="region of interest" description="Disordered" evidence="6">
    <location>
        <begin position="115"/>
        <end position="162"/>
    </location>
</feature>
<accession>A0A3S2X7X1</accession>
<evidence type="ECO:0000256" key="2">
    <source>
        <dbReference type="ARBA" id="ARBA00022448"/>
    </source>
</evidence>
<dbReference type="GO" id="GO:0046872">
    <property type="term" value="F:metal ion binding"/>
    <property type="evidence" value="ECO:0007669"/>
    <property type="project" value="InterPro"/>
</dbReference>
<dbReference type="Proteomes" id="UP000288024">
    <property type="component" value="Unassembled WGS sequence"/>
</dbReference>
<dbReference type="InterPro" id="IPR006128">
    <property type="entry name" value="Lipoprotein_PsaA-like"/>
</dbReference>
<reference evidence="8 9" key="1">
    <citation type="submission" date="2019-01" db="EMBL/GenBank/DDBJ databases">
        <title>Bacillus sp. M5HDSG1-1, whole genome shotgun sequence.</title>
        <authorList>
            <person name="Tuo L."/>
        </authorList>
    </citation>
    <scope>NUCLEOTIDE SEQUENCE [LARGE SCALE GENOMIC DNA]</scope>
    <source>
        <strain evidence="8 9">M5HDSG1-1</strain>
    </source>
</reference>
<dbReference type="AlphaFoldDB" id="A0A3S2X7X1"/>
<protein>
    <submittedName>
        <fullName evidence="8">Mn2+/Zn2+ ABC transporter substrate-binding protein</fullName>
    </submittedName>
</protein>
<dbReference type="PANTHER" id="PTHR42953">
    <property type="entry name" value="HIGH-AFFINITY ZINC UPTAKE SYSTEM PROTEIN ZNUA-RELATED"/>
    <property type="match status" value="1"/>
</dbReference>
<feature type="signal peptide" evidence="7">
    <location>
        <begin position="1"/>
        <end position="18"/>
    </location>
</feature>
<feature type="compositionally biased region" description="Acidic residues" evidence="6">
    <location>
        <begin position="124"/>
        <end position="148"/>
    </location>
</feature>
<keyword evidence="5" id="KW-0175">Coiled coil</keyword>
<evidence type="ECO:0000256" key="6">
    <source>
        <dbReference type="SAM" id="MobiDB-lite"/>
    </source>
</evidence>
<organism evidence="8 9">
    <name type="scientific">Niallia taxi</name>
    <dbReference type="NCBI Taxonomy" id="2499688"/>
    <lineage>
        <taxon>Bacteria</taxon>
        <taxon>Bacillati</taxon>
        <taxon>Bacillota</taxon>
        <taxon>Bacilli</taxon>
        <taxon>Bacillales</taxon>
        <taxon>Bacillaceae</taxon>
        <taxon>Niallia</taxon>
    </lineage>
</organism>
<gene>
    <name evidence="8" type="ORF">EM808_16900</name>
</gene>
<dbReference type="PROSITE" id="PS51257">
    <property type="entry name" value="PROKAR_LIPOPROTEIN"/>
    <property type="match status" value="1"/>
</dbReference>
<keyword evidence="2 4" id="KW-0813">Transport</keyword>
<comment type="similarity">
    <text evidence="1 4">Belongs to the bacterial solute-binding protein 9 family.</text>
</comment>
<dbReference type="PANTHER" id="PTHR42953:SF3">
    <property type="entry name" value="HIGH-AFFINITY ZINC UPTAKE SYSTEM PROTEIN ZNUA"/>
    <property type="match status" value="1"/>
</dbReference>
<evidence type="ECO:0000256" key="1">
    <source>
        <dbReference type="ARBA" id="ARBA00011028"/>
    </source>
</evidence>
<dbReference type="PRINTS" id="PR00690">
    <property type="entry name" value="ADHESNFAMILY"/>
</dbReference>
<dbReference type="InterPro" id="IPR050492">
    <property type="entry name" value="Bact_metal-bind_prot9"/>
</dbReference>
<dbReference type="Gene3D" id="3.40.50.1980">
    <property type="entry name" value="Nitrogenase molybdenum iron protein domain"/>
    <property type="match status" value="2"/>
</dbReference>
<sequence length="427" mass="48519">MKKGWLVFILMISTLLFGCQNGEKQNASEKVSVVTSFYPMYEFTRQVAGDQADVTLMLSSGEDAHHYEPSAKDVARVNKADVFVYSSEEMEYWVDSLLKTINNDKLIVARTADGIEPDHHHEQDTEDNDATDTDAANTDDENVSEEELEHSHEDGEKTSQTKQVELKGLADHYHTGDVVTLAAELQEETNYDHWHWYSRDDHNDEWELVAGQETDHFEYKTTGKSFEVKAVLLDDKDNTYAESESVSVLIDNHENHDPHIWLDPVLAQEQVNIIRDSLIKADPNGKDIYEKNAESFKKELQKLHEEYQDTLENAKNRIFVVQHQAFGYLAERYNLEQISIGGLSTEVEPSASRIAEIGNLVKVYNVPVIYYQQGANSAIAETVAAETGTKTAKLYDLEVLSKEFEDEKLGYIAAMRENLKSLQQSIQ</sequence>
<keyword evidence="9" id="KW-1185">Reference proteome</keyword>
<dbReference type="RefSeq" id="WP_127739368.1">
    <property type="nucleotide sequence ID" value="NZ_CP196003.1"/>
</dbReference>